<keyword evidence="1" id="KW-1133">Transmembrane helix</keyword>
<dbReference type="InterPro" id="IPR003961">
    <property type="entry name" value="FN3_dom"/>
</dbReference>
<sequence length="222" mass="23986">MLFVKPAKILSIVIGVLISFLIIFMGFRLMQKVFTRAADTVPRDVVVSEVTGNSVKVGWSTDIESQGVIEYGTSPTALNFYAPEASRTKIHLVDLTLLSPNTTYYFQIRIGDSKADNGGVPWTFSTKTNTNTQQTIIPTSAVVPTISTLVTPTIAEGQPTAIPTQSVSIPNTDSSTVLTCGETDCVKICEKIRAGTGCELNDFYSSKDSCLSKVKLDDCSLK</sequence>
<feature type="domain" description="Fibronectin type-III" evidence="2">
    <location>
        <begin position="41"/>
        <end position="135"/>
    </location>
</feature>
<dbReference type="InterPro" id="IPR015914">
    <property type="entry name" value="PAPs_N"/>
</dbReference>
<feature type="transmembrane region" description="Helical" evidence="1">
    <location>
        <begin position="6"/>
        <end position="27"/>
    </location>
</feature>
<evidence type="ECO:0000313" key="4">
    <source>
        <dbReference type="Proteomes" id="UP000183758"/>
    </source>
</evidence>
<dbReference type="InterPro" id="IPR008963">
    <property type="entry name" value="Purple_acid_Pase-like_N"/>
</dbReference>
<protein>
    <recommendedName>
        <fullName evidence="2">Fibronectin type-III domain-containing protein</fullName>
    </recommendedName>
</protein>
<dbReference type="GO" id="GO:0003993">
    <property type="term" value="F:acid phosphatase activity"/>
    <property type="evidence" value="ECO:0007669"/>
    <property type="project" value="InterPro"/>
</dbReference>
<comment type="caution">
    <text evidence="3">The sequence shown here is derived from an EMBL/GenBank/DDBJ whole genome shotgun (WGS) entry which is preliminary data.</text>
</comment>
<name>A0A1J5HFL2_9BACT</name>
<gene>
    <name evidence="3" type="ORF">AUK04_03620</name>
</gene>
<keyword evidence="1" id="KW-0812">Transmembrane</keyword>
<proteinExistence type="predicted"/>
<evidence type="ECO:0000256" key="1">
    <source>
        <dbReference type="SAM" id="Phobius"/>
    </source>
</evidence>
<evidence type="ECO:0000259" key="2">
    <source>
        <dbReference type="PROSITE" id="PS50853"/>
    </source>
</evidence>
<organism evidence="3 4">
    <name type="scientific">Candidatus Roizmanbacteria bacterium CG2_30_33_16</name>
    <dbReference type="NCBI Taxonomy" id="1805340"/>
    <lineage>
        <taxon>Bacteria</taxon>
        <taxon>Candidatus Roizmaniibacteriota</taxon>
    </lineage>
</organism>
<dbReference type="PROSITE" id="PS50853">
    <property type="entry name" value="FN3"/>
    <property type="match status" value="1"/>
</dbReference>
<reference evidence="3 4" key="1">
    <citation type="journal article" date="2016" name="Environ. Microbiol.">
        <title>Genomic resolution of a cold subsurface aquifer community provides metabolic insights for novel microbes adapted to high CO concentrations.</title>
        <authorList>
            <person name="Probst A.J."/>
            <person name="Castelle C.J."/>
            <person name="Singh A."/>
            <person name="Brown C.T."/>
            <person name="Anantharaman K."/>
            <person name="Sharon I."/>
            <person name="Hug L.A."/>
            <person name="Burstein D."/>
            <person name="Emerson J.B."/>
            <person name="Thomas B.C."/>
            <person name="Banfield J.F."/>
        </authorList>
    </citation>
    <scope>NUCLEOTIDE SEQUENCE [LARGE SCALE GENOMIC DNA]</scope>
    <source>
        <strain evidence="3">CG2_30_33_16</strain>
    </source>
</reference>
<dbReference type="Gene3D" id="2.60.40.380">
    <property type="entry name" value="Purple acid phosphatase-like, N-terminal"/>
    <property type="match status" value="1"/>
</dbReference>
<accession>A0A1J5HFL2</accession>
<dbReference type="SUPFAM" id="SSF49363">
    <property type="entry name" value="Purple acid phosphatase, N-terminal domain"/>
    <property type="match status" value="1"/>
</dbReference>
<dbReference type="SMART" id="SM00060">
    <property type="entry name" value="FN3"/>
    <property type="match status" value="1"/>
</dbReference>
<dbReference type="EMBL" id="MNZM01000091">
    <property type="protein sequence ID" value="OIP83235.1"/>
    <property type="molecule type" value="Genomic_DNA"/>
</dbReference>
<evidence type="ECO:0000313" key="3">
    <source>
        <dbReference type="EMBL" id="OIP83235.1"/>
    </source>
</evidence>
<dbReference type="AlphaFoldDB" id="A0A1J5HFL2"/>
<dbReference type="GO" id="GO:0046872">
    <property type="term" value="F:metal ion binding"/>
    <property type="evidence" value="ECO:0007669"/>
    <property type="project" value="InterPro"/>
</dbReference>
<dbReference type="Proteomes" id="UP000183758">
    <property type="component" value="Unassembled WGS sequence"/>
</dbReference>
<dbReference type="Pfam" id="PF16656">
    <property type="entry name" value="Pur_ac_phosph_N"/>
    <property type="match status" value="1"/>
</dbReference>
<dbReference type="CDD" id="cd00063">
    <property type="entry name" value="FN3"/>
    <property type="match status" value="1"/>
</dbReference>
<keyword evidence="1" id="KW-0472">Membrane</keyword>